<organism evidence="4 5">
    <name type="scientific">Thecamonas trahens ATCC 50062</name>
    <dbReference type="NCBI Taxonomy" id="461836"/>
    <lineage>
        <taxon>Eukaryota</taxon>
        <taxon>Apusozoa</taxon>
        <taxon>Apusomonadida</taxon>
        <taxon>Apusomonadidae</taxon>
        <taxon>Thecamonas</taxon>
    </lineage>
</organism>
<protein>
    <submittedName>
        <fullName evidence="4">Peptidase M1</fullName>
    </submittedName>
</protein>
<dbReference type="GO" id="GO:0008270">
    <property type="term" value="F:zinc ion binding"/>
    <property type="evidence" value="ECO:0007669"/>
    <property type="project" value="InterPro"/>
</dbReference>
<dbReference type="eggNOG" id="KOG1046">
    <property type="taxonomic scope" value="Eukaryota"/>
</dbReference>
<proteinExistence type="predicted"/>
<evidence type="ECO:0000259" key="3">
    <source>
        <dbReference type="Pfam" id="PF17900"/>
    </source>
</evidence>
<feature type="domain" description="Peptidase M1 alanyl aminopeptidase C-terminal" evidence="2">
    <location>
        <begin position="675"/>
        <end position="1012"/>
    </location>
</feature>
<evidence type="ECO:0000259" key="1">
    <source>
        <dbReference type="Pfam" id="PF01433"/>
    </source>
</evidence>
<dbReference type="STRING" id="461836.A0A0L0DV38"/>
<dbReference type="Gene3D" id="2.60.40.1730">
    <property type="entry name" value="tricorn interacting facor f3 domain"/>
    <property type="match status" value="1"/>
</dbReference>
<dbReference type="SUPFAM" id="SSF63737">
    <property type="entry name" value="Leukotriene A4 hydrolase N-terminal domain"/>
    <property type="match status" value="1"/>
</dbReference>
<name>A0A0L0DV38_THETB</name>
<dbReference type="OrthoDB" id="10031169at2759"/>
<dbReference type="AlphaFoldDB" id="A0A0L0DV38"/>
<dbReference type="GeneID" id="25569388"/>
<feature type="domain" description="Aminopeptidase N-like N-terminal" evidence="3">
    <location>
        <begin position="153"/>
        <end position="244"/>
    </location>
</feature>
<dbReference type="InterPro" id="IPR014782">
    <property type="entry name" value="Peptidase_M1_dom"/>
</dbReference>
<dbReference type="InterPro" id="IPR012779">
    <property type="entry name" value="Peptidase_M1_pepN"/>
</dbReference>
<dbReference type="GO" id="GO:0008237">
    <property type="term" value="F:metallopeptidase activity"/>
    <property type="evidence" value="ECO:0007669"/>
    <property type="project" value="InterPro"/>
</dbReference>
<dbReference type="OMA" id="WAKYSTK"/>
<dbReference type="Pfam" id="PF01433">
    <property type="entry name" value="Peptidase_M1"/>
    <property type="match status" value="1"/>
</dbReference>
<dbReference type="Gene3D" id="1.25.50.10">
    <property type="entry name" value="Peptidase M1, alanyl aminopeptidase, C-terminal domain"/>
    <property type="match status" value="1"/>
</dbReference>
<dbReference type="InterPro" id="IPR045357">
    <property type="entry name" value="Aminopeptidase_N-like_N"/>
</dbReference>
<gene>
    <name evidence="4" type="ORF">AMSG_11427</name>
</gene>
<dbReference type="InterPro" id="IPR037144">
    <property type="entry name" value="Peptidase_M1_pepN_C_sf"/>
</dbReference>
<evidence type="ECO:0000313" key="5">
    <source>
        <dbReference type="Proteomes" id="UP000054408"/>
    </source>
</evidence>
<dbReference type="InterPro" id="IPR042097">
    <property type="entry name" value="Aminopeptidase_N-like_N_sf"/>
</dbReference>
<accession>A0A0L0DV38</accession>
<dbReference type="Pfam" id="PF17432">
    <property type="entry name" value="DUF3458_C"/>
    <property type="match status" value="1"/>
</dbReference>
<dbReference type="Pfam" id="PF17900">
    <property type="entry name" value="Peptidase_M1_N"/>
    <property type="match status" value="1"/>
</dbReference>
<dbReference type="PANTHER" id="PTHR46322">
    <property type="entry name" value="PUROMYCIN-SENSITIVE AMINOPEPTIDASE"/>
    <property type="match status" value="1"/>
</dbReference>
<dbReference type="SUPFAM" id="SSF55486">
    <property type="entry name" value="Metalloproteases ('zincins'), catalytic domain"/>
    <property type="match status" value="1"/>
</dbReference>
<dbReference type="Proteomes" id="UP000054408">
    <property type="component" value="Unassembled WGS sequence"/>
</dbReference>
<dbReference type="InterPro" id="IPR027268">
    <property type="entry name" value="Peptidase_M4/M1_CTD_sf"/>
</dbReference>
<feature type="domain" description="Peptidase M1 membrane alanine aminopeptidase" evidence="1">
    <location>
        <begin position="381"/>
        <end position="572"/>
    </location>
</feature>
<dbReference type="RefSeq" id="XP_013752692.1">
    <property type="nucleotide sequence ID" value="XM_013897238.1"/>
</dbReference>
<dbReference type="EMBL" id="GL349511">
    <property type="protein sequence ID" value="KNC55951.1"/>
    <property type="molecule type" value="Genomic_DNA"/>
</dbReference>
<evidence type="ECO:0000313" key="4">
    <source>
        <dbReference type="EMBL" id="KNC55951.1"/>
    </source>
</evidence>
<keyword evidence="5" id="KW-1185">Reference proteome</keyword>
<dbReference type="PANTHER" id="PTHR46322:SF1">
    <property type="entry name" value="PUROMYCIN-SENSITIVE AMINOPEPTIDASE"/>
    <property type="match status" value="1"/>
</dbReference>
<reference evidence="4 5" key="1">
    <citation type="submission" date="2010-05" db="EMBL/GenBank/DDBJ databases">
        <title>The Genome Sequence of Thecamonas trahens ATCC 50062.</title>
        <authorList>
            <consortium name="The Broad Institute Genome Sequencing Platform"/>
            <person name="Russ C."/>
            <person name="Cuomo C."/>
            <person name="Shea T."/>
            <person name="Young S.K."/>
            <person name="Zeng Q."/>
            <person name="Koehrsen M."/>
            <person name="Haas B."/>
            <person name="Borodovsky M."/>
            <person name="Guigo R."/>
            <person name="Alvarado L."/>
            <person name="Berlin A."/>
            <person name="Bochicchio J."/>
            <person name="Borenstein D."/>
            <person name="Chapman S."/>
            <person name="Chen Z."/>
            <person name="Freedman E."/>
            <person name="Gellesch M."/>
            <person name="Goldberg J."/>
            <person name="Griggs A."/>
            <person name="Gujja S."/>
            <person name="Heilman E."/>
            <person name="Heiman D."/>
            <person name="Hepburn T."/>
            <person name="Howarth C."/>
            <person name="Jen D."/>
            <person name="Larson L."/>
            <person name="Mehta T."/>
            <person name="Park D."/>
            <person name="Pearson M."/>
            <person name="Roberts A."/>
            <person name="Saif S."/>
            <person name="Shenoy N."/>
            <person name="Sisk P."/>
            <person name="Stolte C."/>
            <person name="Sykes S."/>
            <person name="Thomson T."/>
            <person name="Walk T."/>
            <person name="White J."/>
            <person name="Yandava C."/>
            <person name="Burger G."/>
            <person name="Gray M.W."/>
            <person name="Holland P.W.H."/>
            <person name="King N."/>
            <person name="Lang F.B.F."/>
            <person name="Roger A.J."/>
            <person name="Ruiz-Trillo I."/>
            <person name="Lander E."/>
            <person name="Nusbaum C."/>
        </authorList>
    </citation>
    <scope>NUCLEOTIDE SEQUENCE [LARGE SCALE GENOMIC DNA]</scope>
    <source>
        <strain evidence="4 5">ATCC 50062</strain>
    </source>
</reference>
<dbReference type="InterPro" id="IPR024601">
    <property type="entry name" value="Peptidase_M1_pepN_C"/>
</dbReference>
<evidence type="ECO:0000259" key="2">
    <source>
        <dbReference type="Pfam" id="PF17432"/>
    </source>
</evidence>
<dbReference type="Gene3D" id="1.10.390.10">
    <property type="entry name" value="Neutral Protease Domain 2"/>
    <property type="match status" value="1"/>
</dbReference>
<sequence>MAASAAALYTLYALRATRRTTTSTASTSTPSHRYTRAQFAELTLRPIHVYLRFHVLDSPADANEPIAMTSATTFANVTDSPIHSLALNATNLGVDRVAIVSRELPKLTIPPIVPAKSDLLAIGAALDVALDVHAAVPNPAEDALVDCAYALADNMLNVKLPQPLAPGEQLTLAVYNSARIRDGLLEGIYKDYTPDAAPQTLISQCQQWGFQRIVPAVDDNRAKAYYTVTIDAPNTYSRLLSNGDPAPGFATPQPHPSLDGMQRMRYHNHATNMPPYLFFFGVGSYTTHSSLIEYPDGRTVDLELIVPSDGLIARDDCLAALASLKSAMMWTHLSTGPQAFVKAAQREELRRPAAAAARNQLAAAAAAFGQLGHAFDGAVMRELAMVNSMFGGMENRTVTTILASVIAPSPYVTDPAYEYLEGVKAHEFYHDLNGSRVTGATPFELWLNEAVTVHIERMYLSHLFGHDYVRLKEVTYATRPGSGPLANDASALSMPIEPSGFNRPDELISSVTYFKGPEFVRMVESLVGPDAFMRGLDAYYRKYAHANATTADWVATLSESTGLDLGPMADGWLKRPGHPTLHVAAPAWDPATGAYSVQLRQSGFGTGAPWIFPVAWAAMADDGSQLARGTTVVDAKSAAIEVSGLAVKPAYISIARGFSFFGRLDVAESSPELDALQARTDTDVVARYFAYRRLVDRTKAAYIDARLSGSDAAFVVPEAVTAAFTAVLADTLLSSACKARFLAEPSALETATHLNVHYDLLDDAKNAVYTAVYDAAGPEVWAAFDAGLAGAIDSRPVLESGNSKLDAFRREVPGRSLATTLADVLVAALGKDPPPMMTSGCSSARDLAEVGRELWASGADRAMSLRKLGAKLVLNSRASADDKAAFRAQMREAWASHPDGFEQFLWVMTSIDSPDAAAALRAVVDHDELIDLVQASQARALVRGWSAARRWSLLTHDGLALLEDIFVAVANINEYFASGVLSAFSDLPQMTGKHKARLIAALQRMQARLSKDHQFGLWSAIQRQLDAAATAADPSC</sequence>